<dbReference type="GO" id="GO:0003677">
    <property type="term" value="F:DNA binding"/>
    <property type="evidence" value="ECO:0007669"/>
    <property type="project" value="UniProtKB-KW"/>
</dbReference>
<gene>
    <name evidence="7" type="ORF">L195_g032876</name>
</gene>
<dbReference type="CDD" id="cd00167">
    <property type="entry name" value="SANT"/>
    <property type="match status" value="2"/>
</dbReference>
<dbReference type="GO" id="GO:0005634">
    <property type="term" value="C:nucleus"/>
    <property type="evidence" value="ECO:0007669"/>
    <property type="project" value="UniProtKB-SubCell"/>
</dbReference>
<dbReference type="PROSITE" id="PS50090">
    <property type="entry name" value="MYB_LIKE"/>
    <property type="match status" value="2"/>
</dbReference>
<keyword evidence="2" id="KW-0677">Repeat</keyword>
<accession>A0A2K3LEH5</accession>
<evidence type="ECO:0000256" key="1">
    <source>
        <dbReference type="ARBA" id="ARBA00004123"/>
    </source>
</evidence>
<organism evidence="7 8">
    <name type="scientific">Trifolium pratense</name>
    <name type="common">Red clover</name>
    <dbReference type="NCBI Taxonomy" id="57577"/>
    <lineage>
        <taxon>Eukaryota</taxon>
        <taxon>Viridiplantae</taxon>
        <taxon>Streptophyta</taxon>
        <taxon>Embryophyta</taxon>
        <taxon>Tracheophyta</taxon>
        <taxon>Spermatophyta</taxon>
        <taxon>Magnoliopsida</taxon>
        <taxon>eudicotyledons</taxon>
        <taxon>Gunneridae</taxon>
        <taxon>Pentapetalae</taxon>
        <taxon>rosids</taxon>
        <taxon>fabids</taxon>
        <taxon>Fabales</taxon>
        <taxon>Fabaceae</taxon>
        <taxon>Papilionoideae</taxon>
        <taxon>50 kb inversion clade</taxon>
        <taxon>NPAAA clade</taxon>
        <taxon>Hologalegina</taxon>
        <taxon>IRL clade</taxon>
        <taxon>Trifolieae</taxon>
        <taxon>Trifolium</taxon>
    </lineage>
</organism>
<keyword evidence="3" id="KW-0238">DNA-binding</keyword>
<evidence type="ECO:0000313" key="7">
    <source>
        <dbReference type="EMBL" id="PNX76917.1"/>
    </source>
</evidence>
<evidence type="ECO:0000313" key="8">
    <source>
        <dbReference type="Proteomes" id="UP000236291"/>
    </source>
</evidence>
<comment type="caution">
    <text evidence="7">The sequence shown here is derived from an EMBL/GenBank/DDBJ whole genome shotgun (WGS) entry which is preliminary data.</text>
</comment>
<dbReference type="SMART" id="SM00717">
    <property type="entry name" value="SANT"/>
    <property type="match status" value="2"/>
</dbReference>
<reference evidence="7 8" key="2">
    <citation type="journal article" date="2017" name="Front. Plant Sci.">
        <title>Gene Classification and Mining of Molecular Markers Useful in Red Clover (Trifolium pratense) Breeding.</title>
        <authorList>
            <person name="Istvanek J."/>
            <person name="Dluhosova J."/>
            <person name="Dluhos P."/>
            <person name="Patkova L."/>
            <person name="Nedelnik J."/>
            <person name="Repkova J."/>
        </authorList>
    </citation>
    <scope>NUCLEOTIDE SEQUENCE [LARGE SCALE GENOMIC DNA]</scope>
    <source>
        <strain evidence="8">cv. Tatra</strain>
        <tissue evidence="7">Young leaves</tissue>
    </source>
</reference>
<evidence type="ECO:0000256" key="3">
    <source>
        <dbReference type="ARBA" id="ARBA00023125"/>
    </source>
</evidence>
<sequence>MMRTSFCEKNGLRKGTWTTEEDKKLIAYVTRYGCWNWRQLPKFAGLERCGKSCRLRWLNYLKPGIKRGNFSQQEEETIIKLHQKLGNRWIVIAANLPGRTDNEIKNYWHTILKKRVMKNSMSDAKCGTRKAKVSVSNDHPTMEAEASKIDCVLENNSSANISNPLSSKSSSSEFSCITMDSAATKISYENSLFDDNDIPFMNEYMEAVSENFWTEPYMIESTYVHPSEEAILLPAGCEHEYFSPKYDIELWSSVE</sequence>
<dbReference type="EMBL" id="ASHM01031475">
    <property type="protein sequence ID" value="PNX76917.1"/>
    <property type="molecule type" value="Genomic_DNA"/>
</dbReference>
<evidence type="ECO:0000259" key="5">
    <source>
        <dbReference type="PROSITE" id="PS50090"/>
    </source>
</evidence>
<dbReference type="InterPro" id="IPR009057">
    <property type="entry name" value="Homeodomain-like_sf"/>
</dbReference>
<dbReference type="PANTHER" id="PTHR10641:SF1388">
    <property type="entry name" value="MYB TRANSCRIPTION FACTOR"/>
    <property type="match status" value="1"/>
</dbReference>
<dbReference type="Proteomes" id="UP000236291">
    <property type="component" value="Unassembled WGS sequence"/>
</dbReference>
<name>A0A2K3LEH5_TRIPR</name>
<dbReference type="SUPFAM" id="SSF46689">
    <property type="entry name" value="Homeodomain-like"/>
    <property type="match status" value="1"/>
</dbReference>
<proteinExistence type="predicted"/>
<feature type="domain" description="Myb-like" evidence="5">
    <location>
        <begin position="9"/>
        <end position="61"/>
    </location>
</feature>
<dbReference type="STRING" id="57577.A0A2K3LEH5"/>
<keyword evidence="4" id="KW-0539">Nucleus</keyword>
<reference evidence="7 8" key="1">
    <citation type="journal article" date="2014" name="Am. J. Bot.">
        <title>Genome assembly and annotation for red clover (Trifolium pratense; Fabaceae).</title>
        <authorList>
            <person name="Istvanek J."/>
            <person name="Jaros M."/>
            <person name="Krenek A."/>
            <person name="Repkova J."/>
        </authorList>
    </citation>
    <scope>NUCLEOTIDE SEQUENCE [LARGE SCALE GENOMIC DNA]</scope>
    <source>
        <strain evidence="8">cv. Tatra</strain>
        <tissue evidence="7">Young leaves</tissue>
    </source>
</reference>
<protein>
    <submittedName>
        <fullName evidence="7">MYB-related protein MYB 4-like</fullName>
    </submittedName>
</protein>
<comment type="subcellular location">
    <subcellularLocation>
        <location evidence="1">Nucleus</location>
    </subcellularLocation>
</comment>
<dbReference type="InterPro" id="IPR015495">
    <property type="entry name" value="Myb_TF_plants"/>
</dbReference>
<dbReference type="FunFam" id="1.10.10.60:FF:000001">
    <property type="entry name" value="MYB-related transcription factor"/>
    <property type="match status" value="1"/>
</dbReference>
<feature type="domain" description="Myb-like" evidence="5">
    <location>
        <begin position="62"/>
        <end position="112"/>
    </location>
</feature>
<evidence type="ECO:0000256" key="2">
    <source>
        <dbReference type="ARBA" id="ARBA00022737"/>
    </source>
</evidence>
<dbReference type="InterPro" id="IPR001005">
    <property type="entry name" value="SANT/Myb"/>
</dbReference>
<evidence type="ECO:0000259" key="6">
    <source>
        <dbReference type="PROSITE" id="PS51294"/>
    </source>
</evidence>
<evidence type="ECO:0000256" key="4">
    <source>
        <dbReference type="ARBA" id="ARBA00023242"/>
    </source>
</evidence>
<feature type="domain" description="HTH myb-type" evidence="6">
    <location>
        <begin position="9"/>
        <end position="61"/>
    </location>
</feature>
<dbReference type="PROSITE" id="PS51294">
    <property type="entry name" value="HTH_MYB"/>
    <property type="match status" value="2"/>
</dbReference>
<dbReference type="Gene3D" id="1.10.10.60">
    <property type="entry name" value="Homeodomain-like"/>
    <property type="match status" value="2"/>
</dbReference>
<feature type="domain" description="HTH myb-type" evidence="6">
    <location>
        <begin position="62"/>
        <end position="116"/>
    </location>
</feature>
<dbReference type="Pfam" id="PF00249">
    <property type="entry name" value="Myb_DNA-binding"/>
    <property type="match status" value="2"/>
</dbReference>
<dbReference type="InterPro" id="IPR017930">
    <property type="entry name" value="Myb_dom"/>
</dbReference>
<dbReference type="PANTHER" id="PTHR10641">
    <property type="entry name" value="MYB FAMILY TRANSCRIPTION FACTOR"/>
    <property type="match status" value="1"/>
</dbReference>
<dbReference type="AlphaFoldDB" id="A0A2K3LEH5"/>